<dbReference type="FunFam" id="2.60.120.560:FF:000002">
    <property type="entry name" value="Beta-fructofuranosidase, insoluble isoenzyme CWINV1"/>
    <property type="match status" value="1"/>
</dbReference>
<keyword evidence="8" id="KW-0732">Signal</keyword>
<reference evidence="11 12" key="1">
    <citation type="submission" date="2019-09" db="EMBL/GenBank/DDBJ databases">
        <authorList>
            <person name="Ou C."/>
        </authorList>
    </citation>
    <scope>NUCLEOTIDE SEQUENCE [LARGE SCALE GENOMIC DNA]</scope>
    <source>
        <strain evidence="11">S2</strain>
        <tissue evidence="11">Leaf</tissue>
    </source>
</reference>
<dbReference type="GO" id="GO:0005975">
    <property type="term" value="P:carbohydrate metabolic process"/>
    <property type="evidence" value="ECO:0007669"/>
    <property type="project" value="InterPro"/>
</dbReference>
<dbReference type="InterPro" id="IPR001362">
    <property type="entry name" value="Glyco_hydro_32"/>
</dbReference>
<dbReference type="SUPFAM" id="SSF49899">
    <property type="entry name" value="Concanavalin A-like lectins/glucanases"/>
    <property type="match status" value="1"/>
</dbReference>
<keyword evidence="12" id="KW-1185">Reference proteome</keyword>
<dbReference type="SUPFAM" id="SSF75005">
    <property type="entry name" value="Arabinanase/levansucrase/invertase"/>
    <property type="match status" value="1"/>
</dbReference>
<dbReference type="PANTHER" id="PTHR31953">
    <property type="entry name" value="BETA-FRUCTOFURANOSIDASE, INSOLUBLE ISOENZYME CWINV1-RELATED"/>
    <property type="match status" value="1"/>
</dbReference>
<evidence type="ECO:0000256" key="4">
    <source>
        <dbReference type="ARBA" id="ARBA00022554"/>
    </source>
</evidence>
<dbReference type="InterPro" id="IPR013189">
    <property type="entry name" value="Glyco_hydro_32_C"/>
</dbReference>
<evidence type="ECO:0000259" key="9">
    <source>
        <dbReference type="Pfam" id="PF00251"/>
    </source>
</evidence>
<dbReference type="Gene3D" id="2.60.120.560">
    <property type="entry name" value="Exo-inulinase, domain 1"/>
    <property type="match status" value="1"/>
</dbReference>
<gene>
    <name evidence="11" type="ORF">D8674_035306</name>
</gene>
<dbReference type="GO" id="GO:0005773">
    <property type="term" value="C:vacuole"/>
    <property type="evidence" value="ECO:0007669"/>
    <property type="project" value="UniProtKB-SubCell"/>
</dbReference>
<feature type="signal peptide" evidence="8">
    <location>
        <begin position="1"/>
        <end position="19"/>
    </location>
</feature>
<dbReference type="InterPro" id="IPR013320">
    <property type="entry name" value="ConA-like_dom_sf"/>
</dbReference>
<feature type="domain" description="Glycosyl hydrolase family 32 C-terminal" evidence="10">
    <location>
        <begin position="372"/>
        <end position="556"/>
    </location>
</feature>
<evidence type="ECO:0000256" key="8">
    <source>
        <dbReference type="SAM" id="SignalP"/>
    </source>
</evidence>
<keyword evidence="4" id="KW-0926">Vacuole</keyword>
<protein>
    <submittedName>
        <fullName evidence="11">Beta-fructofuranosidaseinsoluble isoenzyme CWINV1-like</fullName>
    </submittedName>
</protein>
<dbReference type="Proteomes" id="UP000327157">
    <property type="component" value="Chromosome 9"/>
</dbReference>
<organism evidence="11 12">
    <name type="scientific">Pyrus ussuriensis x Pyrus communis</name>
    <dbReference type="NCBI Taxonomy" id="2448454"/>
    <lineage>
        <taxon>Eukaryota</taxon>
        <taxon>Viridiplantae</taxon>
        <taxon>Streptophyta</taxon>
        <taxon>Embryophyta</taxon>
        <taxon>Tracheophyta</taxon>
        <taxon>Spermatophyta</taxon>
        <taxon>Magnoliopsida</taxon>
        <taxon>eudicotyledons</taxon>
        <taxon>Gunneridae</taxon>
        <taxon>Pentapetalae</taxon>
        <taxon>rosids</taxon>
        <taxon>fabids</taxon>
        <taxon>Rosales</taxon>
        <taxon>Rosaceae</taxon>
        <taxon>Amygdaloideae</taxon>
        <taxon>Maleae</taxon>
        <taxon>Pyrus</taxon>
    </lineage>
</organism>
<dbReference type="CDD" id="cd18624">
    <property type="entry name" value="GH32_Fruct1-like"/>
    <property type="match status" value="1"/>
</dbReference>
<accession>A0A5N5GI47</accession>
<keyword evidence="6 7" id="KW-0326">Glycosidase</keyword>
<name>A0A5N5GI47_9ROSA</name>
<evidence type="ECO:0000256" key="7">
    <source>
        <dbReference type="RuleBase" id="RU362110"/>
    </source>
</evidence>
<proteinExistence type="inferred from homology"/>
<dbReference type="Pfam" id="PF00251">
    <property type="entry name" value="Glyco_hydro_32N"/>
    <property type="match status" value="1"/>
</dbReference>
<dbReference type="AlphaFoldDB" id="A0A5N5GI47"/>
<feature type="chain" id="PRO_5024416371" evidence="8">
    <location>
        <begin position="20"/>
        <end position="571"/>
    </location>
</feature>
<comment type="similarity">
    <text evidence="3 7">Belongs to the glycosyl hydrolase 32 family.</text>
</comment>
<evidence type="ECO:0000256" key="1">
    <source>
        <dbReference type="ARBA" id="ARBA00000094"/>
    </source>
</evidence>
<dbReference type="Gene3D" id="2.115.10.20">
    <property type="entry name" value="Glycosyl hydrolase domain, family 43"/>
    <property type="match status" value="1"/>
</dbReference>
<dbReference type="FunFam" id="2.115.10.20:FF:000001">
    <property type="entry name" value="Beta-fructofuranosidase, insoluble isoenzyme CWINV1"/>
    <property type="match status" value="1"/>
</dbReference>
<evidence type="ECO:0000259" key="10">
    <source>
        <dbReference type="Pfam" id="PF08244"/>
    </source>
</evidence>
<dbReference type="GO" id="GO:0004564">
    <property type="term" value="F:beta-fructofuranosidase activity"/>
    <property type="evidence" value="ECO:0007669"/>
    <property type="project" value="UniProtKB-EC"/>
</dbReference>
<reference evidence="12" key="2">
    <citation type="submission" date="2019-10" db="EMBL/GenBank/DDBJ databases">
        <title>A de novo genome assembly of a pear dwarfing rootstock.</title>
        <authorList>
            <person name="Wang F."/>
            <person name="Wang J."/>
            <person name="Li S."/>
            <person name="Zhang Y."/>
            <person name="Fang M."/>
            <person name="Ma L."/>
            <person name="Zhao Y."/>
            <person name="Jiang S."/>
        </authorList>
    </citation>
    <scope>NUCLEOTIDE SEQUENCE [LARGE SCALE GENOMIC DNA]</scope>
</reference>
<dbReference type="InterPro" id="IPR023296">
    <property type="entry name" value="Glyco_hydro_beta-prop_sf"/>
</dbReference>
<dbReference type="OrthoDB" id="202537at2759"/>
<keyword evidence="5 7" id="KW-0378">Hydrolase</keyword>
<dbReference type="Pfam" id="PF08244">
    <property type="entry name" value="Glyco_hydro_32C"/>
    <property type="match status" value="1"/>
</dbReference>
<reference evidence="11 12" key="3">
    <citation type="submission" date="2019-11" db="EMBL/GenBank/DDBJ databases">
        <title>A de novo genome assembly of a pear dwarfing rootstock.</title>
        <authorList>
            <person name="Wang F."/>
            <person name="Wang J."/>
            <person name="Li S."/>
            <person name="Zhang Y."/>
            <person name="Fang M."/>
            <person name="Ma L."/>
            <person name="Zhao Y."/>
            <person name="Jiang S."/>
        </authorList>
    </citation>
    <scope>NUCLEOTIDE SEQUENCE [LARGE SCALE GENOMIC DNA]</scope>
    <source>
        <strain evidence="11">S2</strain>
        <tissue evidence="11">Leaf</tissue>
    </source>
</reference>
<dbReference type="InterPro" id="IPR050551">
    <property type="entry name" value="Fructan_Metab_Enzymes"/>
</dbReference>
<dbReference type="SMART" id="SM00640">
    <property type="entry name" value="Glyco_32"/>
    <property type="match status" value="1"/>
</dbReference>
<dbReference type="InterPro" id="IPR013148">
    <property type="entry name" value="Glyco_hydro_32_N"/>
</dbReference>
<comment type="caution">
    <text evidence="11">The sequence shown here is derived from an EMBL/GenBank/DDBJ whole genome shotgun (WGS) entry which is preliminary data.</text>
</comment>
<feature type="domain" description="Glycosyl hydrolase family 32 N-terminal" evidence="9">
    <location>
        <begin position="53"/>
        <end position="369"/>
    </location>
</feature>
<evidence type="ECO:0000256" key="5">
    <source>
        <dbReference type="ARBA" id="ARBA00022801"/>
    </source>
</evidence>
<sequence length="571" mass="64105">MSISSLFLYCFLFLWLGHAVVQLEASHHVYRNLQTSELTSSHQDNEPYRTGYHFQPPKNWINGPLIYKGIYHLFYQYNPKGVVWGNIVWAHSTSTDLVNWTPHDAAIFPSQPSDINGCWSGSATILPSGKPVILYTGINPQNQQVQNLAFPKNLSDPFLREWVKVPQNPLMAPTQANRINASSFRDPTTAWLGPDKRWRVIIGSKQNQRGLAILYRSKDFLHWVKAKHPLHSAKKTGMWECPDFFPVSIHGQNGLDTSENGPAVKHVLKASLDNTKHEYYTIGTYNIDKDIYIPDKGSVESDSGLRYDYGKFYASKTFFDSSKKRRILWGWINESSSVEGDIKKGWSGLQAIPRTVWLAKSGKQLMQWPVQEIEKLRGKTVKLPSTVLKGGSVIEVVGVTAAQADVEITFGISDFKKAEVLDPSWTDPQLLCSRKSATVKGNLGPFGLYVLASKGLKEYTAVFYRIFKANNKYVVLLCSDQSSSSLNKDNDKTTYGAFVKMDPLREQLSLRSLIDHSIVESFGGEGKACITARVYPTLAIDDDAHLYAFNYGTEDVKITGSAWSLKTAKIN</sequence>
<evidence type="ECO:0000256" key="2">
    <source>
        <dbReference type="ARBA" id="ARBA00004116"/>
    </source>
</evidence>
<evidence type="ECO:0000256" key="6">
    <source>
        <dbReference type="ARBA" id="ARBA00023295"/>
    </source>
</evidence>
<comment type="subcellular location">
    <subcellularLocation>
        <location evidence="2">Vacuole</location>
    </subcellularLocation>
</comment>
<comment type="catalytic activity">
    <reaction evidence="1">
        <text>Hydrolysis of terminal non-reducing beta-D-fructofuranoside residues in beta-D-fructofuranosides.</text>
        <dbReference type="EC" id="3.2.1.26"/>
    </reaction>
</comment>
<evidence type="ECO:0000256" key="3">
    <source>
        <dbReference type="ARBA" id="ARBA00009902"/>
    </source>
</evidence>
<evidence type="ECO:0000313" key="11">
    <source>
        <dbReference type="EMBL" id="KAB2612990.1"/>
    </source>
</evidence>
<dbReference type="EMBL" id="SMOL01000458">
    <property type="protein sequence ID" value="KAB2612990.1"/>
    <property type="molecule type" value="Genomic_DNA"/>
</dbReference>
<evidence type="ECO:0000313" key="12">
    <source>
        <dbReference type="Proteomes" id="UP000327157"/>
    </source>
</evidence>